<evidence type="ECO:0000256" key="2">
    <source>
        <dbReference type="ARBA" id="ARBA00022475"/>
    </source>
</evidence>
<feature type="transmembrane region" description="Helical" evidence="14">
    <location>
        <begin position="273"/>
        <end position="292"/>
    </location>
</feature>
<evidence type="ECO:0000256" key="11">
    <source>
        <dbReference type="ARBA" id="ARBA00023180"/>
    </source>
</evidence>
<evidence type="ECO:0000256" key="9">
    <source>
        <dbReference type="ARBA" id="ARBA00023157"/>
    </source>
</evidence>
<sequence>MERANRTLVTEFVFLRFSNSPHLQLLFFSLFLLIYLLSLMGNALIVLIVVLDGHLHTPMYFFIGNLSLVEIWYTTVTVPKMLANFLSPQGVISVSSCIAQYYFFFSLAATELFILTTMAFDRYAAICRPLHYPLLLSPQICGILAGVCWSMGFVCPMFPSFLLAQISFCTPNQINHFFCDADQIFRLSCTDTYAIQAVGYAFSTVIILGALVFTMASYALILATILAMASVAAQRKAFSTCTAHLSVVTIYFGTLIFMYVCPAVKYVSNINKIVAIFYSVITPLLNPLIYTLRNKDVKEALKVLSSQIQRVCPTSRRLQ</sequence>
<evidence type="ECO:0000256" key="7">
    <source>
        <dbReference type="ARBA" id="ARBA00023040"/>
    </source>
</evidence>
<proteinExistence type="inferred from homology"/>
<keyword evidence="12 13" id="KW-0807">Transducer</keyword>
<dbReference type="OrthoDB" id="9830606at2759"/>
<dbReference type="InterPro" id="IPR050939">
    <property type="entry name" value="Olfactory_GPCR1"/>
</dbReference>
<feature type="transmembrane region" description="Helical" evidence="14">
    <location>
        <begin position="58"/>
        <end position="78"/>
    </location>
</feature>
<keyword evidence="8 14" id="KW-0472">Membrane</keyword>
<dbReference type="Proteomes" id="UP000694850">
    <property type="component" value="Unplaced"/>
</dbReference>
<evidence type="ECO:0000256" key="10">
    <source>
        <dbReference type="ARBA" id="ARBA00023170"/>
    </source>
</evidence>
<dbReference type="FunFam" id="1.20.1070.10:FF:000001">
    <property type="entry name" value="Olfactory receptor"/>
    <property type="match status" value="1"/>
</dbReference>
<dbReference type="RefSeq" id="XP_007949671.1">
    <property type="nucleotide sequence ID" value="XM_007951480.1"/>
</dbReference>
<dbReference type="PRINTS" id="PR00245">
    <property type="entry name" value="OLFACTORYR"/>
</dbReference>
<keyword evidence="5 14" id="KW-0552">Olfaction</keyword>
<evidence type="ECO:0000256" key="13">
    <source>
        <dbReference type="RuleBase" id="RU000688"/>
    </source>
</evidence>
<keyword evidence="2 14" id="KW-1003">Cell membrane</keyword>
<comment type="similarity">
    <text evidence="13">Belongs to the G-protein coupled receptor 1 family.</text>
</comment>
<feature type="transmembrane region" description="Helical" evidence="14">
    <location>
        <begin position="98"/>
        <end position="120"/>
    </location>
</feature>
<reference evidence="17" key="1">
    <citation type="submission" date="2025-08" db="UniProtKB">
        <authorList>
            <consortium name="RefSeq"/>
        </authorList>
    </citation>
    <scope>IDENTIFICATION</scope>
</reference>
<dbReference type="PANTHER" id="PTHR24242:SF415">
    <property type="entry name" value="OLFACTORY RECEPTOR"/>
    <property type="match status" value="1"/>
</dbReference>
<protein>
    <recommendedName>
        <fullName evidence="14">Olfactory receptor</fullName>
    </recommendedName>
</protein>
<evidence type="ECO:0000313" key="16">
    <source>
        <dbReference type="Proteomes" id="UP000694850"/>
    </source>
</evidence>
<feature type="transmembrane region" description="Helical" evidence="14">
    <location>
        <begin position="132"/>
        <end position="154"/>
    </location>
</feature>
<accession>A0A8B7ATQ6</accession>
<dbReference type="PRINTS" id="PR00237">
    <property type="entry name" value="GPCRRHODOPSN"/>
</dbReference>
<keyword evidence="9" id="KW-1015">Disulfide bond</keyword>
<dbReference type="CDD" id="cd13954">
    <property type="entry name" value="7tmA_OR"/>
    <property type="match status" value="1"/>
</dbReference>
<dbReference type="InterPro" id="IPR000276">
    <property type="entry name" value="GPCR_Rhodpsn"/>
</dbReference>
<dbReference type="Gene3D" id="1.20.1070.10">
    <property type="entry name" value="Rhodopsin 7-helix transmembrane proteins"/>
    <property type="match status" value="1"/>
</dbReference>
<evidence type="ECO:0000256" key="4">
    <source>
        <dbReference type="ARBA" id="ARBA00022692"/>
    </source>
</evidence>
<dbReference type="GeneID" id="103206043"/>
<keyword evidence="16" id="KW-1185">Reference proteome</keyword>
<keyword evidence="7 13" id="KW-0297">G-protein coupled receptor</keyword>
<evidence type="ECO:0000256" key="6">
    <source>
        <dbReference type="ARBA" id="ARBA00022989"/>
    </source>
</evidence>
<feature type="transmembrane region" description="Helical" evidence="14">
    <location>
        <begin position="25"/>
        <end position="51"/>
    </location>
</feature>
<dbReference type="PROSITE" id="PS00237">
    <property type="entry name" value="G_PROTEIN_RECEP_F1_1"/>
    <property type="match status" value="1"/>
</dbReference>
<dbReference type="GO" id="GO:0005886">
    <property type="term" value="C:plasma membrane"/>
    <property type="evidence" value="ECO:0007669"/>
    <property type="project" value="UniProtKB-SubCell"/>
</dbReference>
<feature type="transmembrane region" description="Helical" evidence="14">
    <location>
        <begin position="245"/>
        <end position="267"/>
    </location>
</feature>
<keyword evidence="4 13" id="KW-0812">Transmembrane</keyword>
<dbReference type="PROSITE" id="PS50262">
    <property type="entry name" value="G_PROTEIN_RECEP_F1_2"/>
    <property type="match status" value="1"/>
</dbReference>
<evidence type="ECO:0000256" key="14">
    <source>
        <dbReference type="RuleBase" id="RU363047"/>
    </source>
</evidence>
<evidence type="ECO:0000256" key="5">
    <source>
        <dbReference type="ARBA" id="ARBA00022725"/>
    </source>
</evidence>
<gene>
    <name evidence="17" type="primary">LOC103206043</name>
</gene>
<dbReference type="SUPFAM" id="SSF81321">
    <property type="entry name" value="Family A G protein-coupled receptor-like"/>
    <property type="match status" value="1"/>
</dbReference>
<keyword evidence="11" id="KW-0325">Glycoprotein</keyword>
<dbReference type="GO" id="GO:0004984">
    <property type="term" value="F:olfactory receptor activity"/>
    <property type="evidence" value="ECO:0007669"/>
    <property type="project" value="InterPro"/>
</dbReference>
<evidence type="ECO:0000259" key="15">
    <source>
        <dbReference type="PROSITE" id="PS50262"/>
    </source>
</evidence>
<keyword evidence="6 14" id="KW-1133">Transmembrane helix</keyword>
<dbReference type="AlphaFoldDB" id="A0A8B7ATQ6"/>
<evidence type="ECO:0000313" key="17">
    <source>
        <dbReference type="RefSeq" id="XP_007949671.1"/>
    </source>
</evidence>
<dbReference type="PANTHER" id="PTHR24242">
    <property type="entry name" value="G-PROTEIN COUPLED RECEPTOR"/>
    <property type="match status" value="1"/>
</dbReference>
<evidence type="ECO:0000256" key="1">
    <source>
        <dbReference type="ARBA" id="ARBA00004651"/>
    </source>
</evidence>
<dbReference type="GO" id="GO:0004930">
    <property type="term" value="F:G protein-coupled receptor activity"/>
    <property type="evidence" value="ECO:0007669"/>
    <property type="project" value="UniProtKB-KW"/>
</dbReference>
<dbReference type="Pfam" id="PF13853">
    <property type="entry name" value="7tm_4"/>
    <property type="match status" value="1"/>
</dbReference>
<evidence type="ECO:0000256" key="12">
    <source>
        <dbReference type="ARBA" id="ARBA00023224"/>
    </source>
</evidence>
<keyword evidence="3 14" id="KW-0716">Sensory transduction</keyword>
<feature type="transmembrane region" description="Helical" evidence="14">
    <location>
        <begin position="200"/>
        <end position="233"/>
    </location>
</feature>
<comment type="subcellular location">
    <subcellularLocation>
        <location evidence="1 14">Cell membrane</location>
        <topology evidence="1 14">Multi-pass membrane protein</topology>
    </subcellularLocation>
</comment>
<evidence type="ECO:0000256" key="3">
    <source>
        <dbReference type="ARBA" id="ARBA00022606"/>
    </source>
</evidence>
<dbReference type="InterPro" id="IPR017452">
    <property type="entry name" value="GPCR_Rhodpsn_7TM"/>
</dbReference>
<feature type="domain" description="G-protein coupled receptors family 1 profile" evidence="15">
    <location>
        <begin position="41"/>
        <end position="290"/>
    </location>
</feature>
<keyword evidence="10 13" id="KW-0675">Receptor</keyword>
<organism evidence="16 17">
    <name type="scientific">Orycteropus afer afer</name>
    <dbReference type="NCBI Taxonomy" id="1230840"/>
    <lineage>
        <taxon>Eukaryota</taxon>
        <taxon>Metazoa</taxon>
        <taxon>Chordata</taxon>
        <taxon>Craniata</taxon>
        <taxon>Vertebrata</taxon>
        <taxon>Euteleostomi</taxon>
        <taxon>Mammalia</taxon>
        <taxon>Eutheria</taxon>
        <taxon>Afrotheria</taxon>
        <taxon>Tubulidentata</taxon>
        <taxon>Orycteropodidae</taxon>
        <taxon>Orycteropus</taxon>
    </lineage>
</organism>
<name>A0A8B7ATQ6_ORYAF</name>
<dbReference type="InterPro" id="IPR000725">
    <property type="entry name" value="Olfact_rcpt"/>
</dbReference>
<evidence type="ECO:0000256" key="8">
    <source>
        <dbReference type="ARBA" id="ARBA00023136"/>
    </source>
</evidence>